<reference evidence="3" key="1">
    <citation type="submission" date="2019-11" db="EMBL/GenBank/DDBJ databases">
        <title>Leishmania tarentolae CDS.</title>
        <authorList>
            <person name="Goto Y."/>
            <person name="Yamagishi J."/>
        </authorList>
    </citation>
    <scope>NUCLEOTIDE SEQUENCE [LARGE SCALE GENOMIC DNA]</scope>
    <source>
        <strain evidence="3">Parrot Tar II</strain>
    </source>
</reference>
<dbReference type="AlphaFoldDB" id="A0A640KS51"/>
<dbReference type="Proteomes" id="UP000419144">
    <property type="component" value="Unassembled WGS sequence"/>
</dbReference>
<accession>A0A640KS51</accession>
<dbReference type="GO" id="GO:0005516">
    <property type="term" value="F:calmodulin binding"/>
    <property type="evidence" value="ECO:0007669"/>
    <property type="project" value="InterPro"/>
</dbReference>
<gene>
    <name evidence="3" type="ORF">LtaPh_2905100</name>
</gene>
<feature type="region of interest" description="Disordered" evidence="1">
    <location>
        <begin position="506"/>
        <end position="535"/>
    </location>
</feature>
<comment type="caution">
    <text evidence="3">The sequence shown here is derived from an EMBL/GenBank/DDBJ whole genome shotgun (WGS) entry which is preliminary data.</text>
</comment>
<dbReference type="InterPro" id="IPR036047">
    <property type="entry name" value="F-box-like_dom_sf"/>
</dbReference>
<organism evidence="3 4">
    <name type="scientific">Leishmania tarentolae</name>
    <name type="common">Sauroleishmania tarentolae</name>
    <dbReference type="NCBI Taxonomy" id="5689"/>
    <lineage>
        <taxon>Eukaryota</taxon>
        <taxon>Discoba</taxon>
        <taxon>Euglenozoa</taxon>
        <taxon>Kinetoplastea</taxon>
        <taxon>Metakinetoplastina</taxon>
        <taxon>Trypanosomatida</taxon>
        <taxon>Trypanosomatidae</taxon>
        <taxon>Leishmaniinae</taxon>
        <taxon>Leishmania</taxon>
        <taxon>lizard Leishmania</taxon>
    </lineage>
</organism>
<protein>
    <recommendedName>
        <fullName evidence="2">Calcium-transporting P-type ATPase N-terminal autoinhibitory domain-containing protein</fullName>
    </recommendedName>
</protein>
<dbReference type="OrthoDB" id="9997739at2759"/>
<evidence type="ECO:0000313" key="3">
    <source>
        <dbReference type="EMBL" id="GET90309.1"/>
    </source>
</evidence>
<dbReference type="InterPro" id="IPR024750">
    <property type="entry name" value="Ca_ATPase_N_dom"/>
</dbReference>
<feature type="region of interest" description="Disordered" evidence="1">
    <location>
        <begin position="1"/>
        <end position="27"/>
    </location>
</feature>
<feature type="compositionally biased region" description="Polar residues" evidence="1">
    <location>
        <begin position="510"/>
        <end position="520"/>
    </location>
</feature>
<keyword evidence="4" id="KW-1185">Reference proteome</keyword>
<feature type="domain" description="Calcium-transporting P-type ATPase N-terminal autoinhibitory" evidence="2">
    <location>
        <begin position="185"/>
        <end position="219"/>
    </location>
</feature>
<dbReference type="VEuPathDB" id="TriTrypDB:LtaPh_2905100"/>
<dbReference type="Pfam" id="PF12515">
    <property type="entry name" value="CaATP_NAI"/>
    <property type="match status" value="1"/>
</dbReference>
<evidence type="ECO:0000259" key="2">
    <source>
        <dbReference type="Pfam" id="PF12515"/>
    </source>
</evidence>
<name>A0A640KS51_LEITA</name>
<sequence>MLRPADNSIRGCTVTSAPSSPRCEDELASSVGSDHTFVVSNQSLENPPLPAPLVYVSVTLPPSENPPLHLSLAPSSPLRARAEGLVLSPAKRRVSTHPCTCTCARVNEIAAGPYESNSGFSCIMTSREGSGASTKLAAADEQQCPRCLGSYLEPPQTSTIREDFLNDTGANSISAYRSRSSSVCRSSVEWGVLWTQVFPLHISVYLCVRDVLEVSQVCRMAHGAAQQTWVWRSLVERHHYVQPAALERTFALAARQWGEESLTGTSQRLLACSALPLLTSTNHHSPRLSVRLGADTATYTATGDDEDAFSDEAGAGELDALSNDDGAGESDTAHEPLYADAAMASSVVATAPAVALAPALSSALVAEVGSAPPRSGQPTLPSGISPRFLWQTTAASMPSPSSPVSCPAHEGDETAGASSVPSVTTRPRETTGKFPVPLISMATGAAATACEGEPPNSCTSPRSAALVSLTEGQRSTTVIANSGAGTLSSEKWHSCWCPTSHECLPPPSPTDLNSSVTGTDATAEGDASSRTSFSAGSLRCHPSYVLAMATDVTVGEGASPTPMAALSSAADNGGLPEQVPQSISLAYSFTLCRATAERTVLHSAPEFPWKAFAQYLHVNRVQRSLSQLKTLSRMARTELCRGGDWDAAYGALSRAIHMLFQSGSCRSVEHLTHLAETLVRRASLCLHRGHLYVLAAFTDLSAAWMLCPDSTTSSDLADLCARKELAQESPAKWLQRCNDAAHVAAPAALLGIIAQVPTLFPQNRTLCFCSALTFYIYAKRTLRHSLTHLLCRAAECMTLGTEEELLVTALREVAAAQQSKDVAGAQKACATADYAFSLLPLHVRNAADTLTAAWVRDCFPPDGPASTATITNWADVAPESLAYIDATPLEVRWLAWLTCEVRWLADEELMGSLPCQTALLSLVFGPTTNSRADGLVRLSMQYANADVRSEDLRPALPPGTSRGHLAQNLLESALQLRPLHPTASILLARMHARDVEGLDTANAVLTDSIHAWAQRFSMLEFQGTVEEKLGVAPADQQAPPARECPTVLTYLHRRDRRPEVCFIPSELLVERSRCLHTIADIAEATEQHPTLSYPYQMRAAMAMDRGYHFAAIMELNRITMLTLDPNDIALRVRFLQDVIDVASCLTVQGYQKRQLREYRISPPQGPPRLLAATAAAMESLRCRRARAHRRPRYFNWRHSTERGRPRC</sequence>
<proteinExistence type="predicted"/>
<dbReference type="EMBL" id="BLBS01000040">
    <property type="protein sequence ID" value="GET90309.1"/>
    <property type="molecule type" value="Genomic_DNA"/>
</dbReference>
<feature type="compositionally biased region" description="Polar residues" evidence="1">
    <location>
        <begin position="416"/>
        <end position="425"/>
    </location>
</feature>
<evidence type="ECO:0000256" key="1">
    <source>
        <dbReference type="SAM" id="MobiDB-lite"/>
    </source>
</evidence>
<feature type="region of interest" description="Disordered" evidence="1">
    <location>
        <begin position="394"/>
        <end position="434"/>
    </location>
</feature>
<evidence type="ECO:0000313" key="4">
    <source>
        <dbReference type="Proteomes" id="UP000419144"/>
    </source>
</evidence>
<dbReference type="SUPFAM" id="SSF81383">
    <property type="entry name" value="F-box domain"/>
    <property type="match status" value="1"/>
</dbReference>
<feature type="compositionally biased region" description="Low complexity" evidence="1">
    <location>
        <begin position="394"/>
        <end position="408"/>
    </location>
</feature>